<dbReference type="EMBL" id="AVPF01000013">
    <property type="protein sequence ID" value="KGX89661.1"/>
    <property type="molecule type" value="Genomic_DNA"/>
</dbReference>
<dbReference type="PIRSF" id="PIRSF021331">
    <property type="entry name" value="YkoF"/>
    <property type="match status" value="1"/>
</dbReference>
<dbReference type="InterPro" id="IPR011522">
    <property type="entry name" value="Thiamin/HMP-bd_put_YkoF"/>
</dbReference>
<reference evidence="3 4" key="1">
    <citation type="submission" date="2013-08" db="EMBL/GenBank/DDBJ databases">
        <authorList>
            <person name="Huang J."/>
            <person name="Wang G."/>
        </authorList>
    </citation>
    <scope>NUCLEOTIDE SEQUENCE [LARGE SCALE GENOMIC DNA]</scope>
    <source>
        <strain evidence="3 4">BH030004</strain>
    </source>
</reference>
<feature type="domain" description="Thiamin/hydroxymethyl pyrimidine-binding YkoF putative" evidence="2">
    <location>
        <begin position="117"/>
        <end position="196"/>
    </location>
</feature>
<organism evidence="3 4">
    <name type="scientific">Pontibacillus marinus BH030004 = DSM 16465</name>
    <dbReference type="NCBI Taxonomy" id="1385511"/>
    <lineage>
        <taxon>Bacteria</taxon>
        <taxon>Bacillati</taxon>
        <taxon>Bacillota</taxon>
        <taxon>Bacilli</taxon>
        <taxon>Bacillales</taxon>
        <taxon>Bacillaceae</taxon>
        <taxon>Pontibacillus</taxon>
    </lineage>
</organism>
<dbReference type="Pfam" id="PF07615">
    <property type="entry name" value="Ykof"/>
    <property type="match status" value="2"/>
</dbReference>
<dbReference type="eggNOG" id="ENOG502ZBT9">
    <property type="taxonomic scope" value="Bacteria"/>
</dbReference>
<dbReference type="AlphaFoldDB" id="A0A0A5G928"/>
<dbReference type="InterPro" id="IPR015835">
    <property type="entry name" value="HMP/thiamine-bd"/>
</dbReference>
<name>A0A0A5G928_9BACI</name>
<comment type="caution">
    <text evidence="3">The sequence shown here is derived from an EMBL/GenBank/DDBJ whole genome shotgun (WGS) entry which is preliminary data.</text>
</comment>
<evidence type="ECO:0000313" key="4">
    <source>
        <dbReference type="Proteomes" id="UP000030403"/>
    </source>
</evidence>
<evidence type="ECO:0000313" key="3">
    <source>
        <dbReference type="EMBL" id="KGX89661.1"/>
    </source>
</evidence>
<feature type="domain" description="Thiamin/hydroxymethyl pyrimidine-binding YkoF putative" evidence="2">
    <location>
        <begin position="12"/>
        <end position="91"/>
    </location>
</feature>
<evidence type="ECO:0000259" key="2">
    <source>
        <dbReference type="Pfam" id="PF07615"/>
    </source>
</evidence>
<dbReference type="Proteomes" id="UP000030403">
    <property type="component" value="Unassembled WGS sequence"/>
</dbReference>
<proteinExistence type="predicted"/>
<keyword evidence="4" id="KW-1185">Reference proteome</keyword>
<dbReference type="GO" id="GO:0030975">
    <property type="term" value="F:thiamine binding"/>
    <property type="evidence" value="ECO:0007669"/>
    <property type="project" value="InterPro"/>
</dbReference>
<dbReference type="Gene3D" id="3.30.70.930">
    <property type="match status" value="2"/>
</dbReference>
<feature type="binding site" evidence="1">
    <location>
        <position position="19"/>
    </location>
    <ligand>
        <name>thiamine</name>
        <dbReference type="ChEBI" id="CHEBI:18385"/>
    </ligand>
</feature>
<feature type="binding site" evidence="1">
    <location>
        <position position="51"/>
    </location>
    <ligand>
        <name>thiamine</name>
        <dbReference type="ChEBI" id="CHEBI:18385"/>
    </ligand>
</feature>
<protein>
    <submittedName>
        <fullName evidence="3">HMP/thiamine-binding protein ykoF</fullName>
    </submittedName>
</protein>
<dbReference type="OrthoDB" id="7767286at2"/>
<dbReference type="STRING" id="1385511.GCA_000425225_02457"/>
<evidence type="ECO:0000256" key="1">
    <source>
        <dbReference type="PIRSR" id="PIRSR021331-1"/>
    </source>
</evidence>
<dbReference type="SUPFAM" id="SSF89957">
    <property type="entry name" value="MTH1187/YkoF-like"/>
    <property type="match status" value="1"/>
</dbReference>
<gene>
    <name evidence="3" type="ORF">N783_04830</name>
</gene>
<sequence>MSNQQACGTSQIAGCRFSVHPMTDDFVNVILGALEEVDTSKVWMETDDVSTCVRGRISHIFDVTNAIFVHAAKTGKHVAFSGTFSIGCPGDTEGDVYLAEDDVRLNEDVTKTIEQPTACQFALYPMGDGDYMDVIYHQVQEIAKLGVDVSSVHYATRLDGEANDIFKGLEQVFTKTKESGCSHTVMTVSLSANSPSHKGGK</sequence>
<accession>A0A0A5G928</accession>
<dbReference type="RefSeq" id="WP_027446158.1">
    <property type="nucleotide sequence ID" value="NZ_AULJ01000031.1"/>
</dbReference>
<dbReference type="InterPro" id="IPR029756">
    <property type="entry name" value="MTH1187/YkoF-like"/>
</dbReference>